<reference evidence="7" key="1">
    <citation type="submission" date="2017-09" db="EMBL/GenBank/DDBJ databases">
        <title>Depth-based differentiation of microbial function through sediment-hosted aquifers and enrichment of novel symbionts in the deep terrestrial subsurface.</title>
        <authorList>
            <person name="Probst A.J."/>
            <person name="Ladd B."/>
            <person name="Jarett J.K."/>
            <person name="Geller-Mcgrath D.E."/>
            <person name="Sieber C.M.K."/>
            <person name="Emerson J.B."/>
            <person name="Anantharaman K."/>
            <person name="Thomas B.C."/>
            <person name="Malmstrom R."/>
            <person name="Stieglmeier M."/>
            <person name="Klingl A."/>
            <person name="Woyke T."/>
            <person name="Ryan C.M."/>
            <person name="Banfield J.F."/>
        </authorList>
    </citation>
    <scope>NUCLEOTIDE SEQUENCE [LARGE SCALE GENOMIC DNA]</scope>
</reference>
<dbReference type="GO" id="GO:0016757">
    <property type="term" value="F:glycosyltransferase activity"/>
    <property type="evidence" value="ECO:0007669"/>
    <property type="project" value="UniProtKB-KW"/>
</dbReference>
<keyword evidence="6" id="KW-0808">Transferase</keyword>
<feature type="transmembrane region" description="Helical" evidence="5">
    <location>
        <begin position="20"/>
        <end position="38"/>
    </location>
</feature>
<dbReference type="GO" id="GO:0016020">
    <property type="term" value="C:membrane"/>
    <property type="evidence" value="ECO:0007669"/>
    <property type="project" value="UniProtKB-SubCell"/>
</dbReference>
<keyword evidence="2 5" id="KW-0812">Transmembrane</keyword>
<dbReference type="Proteomes" id="UP000229574">
    <property type="component" value="Unassembled WGS sequence"/>
</dbReference>
<accession>A0A2H0WZQ2</accession>
<name>A0A2H0WZQ2_9BACT</name>
<keyword evidence="4 5" id="KW-0472">Membrane</keyword>
<evidence type="ECO:0000313" key="7">
    <source>
        <dbReference type="Proteomes" id="UP000229574"/>
    </source>
</evidence>
<evidence type="ECO:0000256" key="4">
    <source>
        <dbReference type="ARBA" id="ARBA00023136"/>
    </source>
</evidence>
<evidence type="ECO:0000256" key="1">
    <source>
        <dbReference type="ARBA" id="ARBA00004141"/>
    </source>
</evidence>
<feature type="transmembrane region" description="Helical" evidence="5">
    <location>
        <begin position="160"/>
        <end position="176"/>
    </location>
</feature>
<sequence length="310" mass="35084">MDKFVLITKTIRVSQWVKNIAVFAPIVFSGFLFVPGYFAKVVWAFGLFCLLSSATYVFNDIVDIRSDRLHPFKKKRPIASGEIPIELAIFLFIFLAGLSLWLGLSTSTFFLGVMGAYFVMNIMYSLWFKKVPILDVFIIAAGFVLRVYAGSFVINVHMDVWFLLTVVSASLFLAVGKRRSEMTLLTGAGIEAKQLRSTLVHYTPELLGAYTSMFANTTWLTYALFSFLHPPFTAEGKVLKLFSLLPRTLLVDKWLMATVPVVIFGVMRYMQLIYEKNEGESPHKVIMSDKPLIATVMLWGVMVVVILYFI</sequence>
<dbReference type="CDD" id="cd13963">
    <property type="entry name" value="PT_UbiA_2"/>
    <property type="match status" value="1"/>
</dbReference>
<dbReference type="InterPro" id="IPR044878">
    <property type="entry name" value="UbiA_sf"/>
</dbReference>
<feature type="transmembrane region" description="Helical" evidence="5">
    <location>
        <begin position="44"/>
        <end position="62"/>
    </location>
</feature>
<feature type="transmembrane region" description="Helical" evidence="5">
    <location>
        <begin position="291"/>
        <end position="309"/>
    </location>
</feature>
<protein>
    <submittedName>
        <fullName evidence="6">Decaprenyl-phosphate phosphoribosyltransferase</fullName>
    </submittedName>
</protein>
<feature type="transmembrane region" description="Helical" evidence="5">
    <location>
        <begin position="108"/>
        <end position="127"/>
    </location>
</feature>
<dbReference type="AlphaFoldDB" id="A0A2H0WZQ2"/>
<feature type="transmembrane region" description="Helical" evidence="5">
    <location>
        <begin position="134"/>
        <end position="154"/>
    </location>
</feature>
<keyword evidence="6" id="KW-0328">Glycosyltransferase</keyword>
<feature type="transmembrane region" description="Helical" evidence="5">
    <location>
        <begin position="206"/>
        <end position="228"/>
    </location>
</feature>
<dbReference type="Pfam" id="PF01040">
    <property type="entry name" value="UbiA"/>
    <property type="match status" value="1"/>
</dbReference>
<evidence type="ECO:0000256" key="3">
    <source>
        <dbReference type="ARBA" id="ARBA00022989"/>
    </source>
</evidence>
<dbReference type="EMBL" id="PEYY01000036">
    <property type="protein sequence ID" value="PIS18142.1"/>
    <property type="molecule type" value="Genomic_DNA"/>
</dbReference>
<dbReference type="InterPro" id="IPR000537">
    <property type="entry name" value="UbiA_prenyltransferase"/>
</dbReference>
<dbReference type="GO" id="GO:0016765">
    <property type="term" value="F:transferase activity, transferring alkyl or aryl (other than methyl) groups"/>
    <property type="evidence" value="ECO:0007669"/>
    <property type="project" value="InterPro"/>
</dbReference>
<feature type="transmembrane region" description="Helical" evidence="5">
    <location>
        <begin position="248"/>
        <end position="270"/>
    </location>
</feature>
<evidence type="ECO:0000256" key="5">
    <source>
        <dbReference type="SAM" id="Phobius"/>
    </source>
</evidence>
<organism evidence="6 7">
    <name type="scientific">Candidatus Collierbacteria bacterium CG09_land_8_20_14_0_10_46_12</name>
    <dbReference type="NCBI Taxonomy" id="1974533"/>
    <lineage>
        <taxon>Bacteria</taxon>
        <taxon>Candidatus Collieribacteriota</taxon>
    </lineage>
</organism>
<comment type="caution">
    <text evidence="6">The sequence shown here is derived from an EMBL/GenBank/DDBJ whole genome shotgun (WGS) entry which is preliminary data.</text>
</comment>
<proteinExistence type="predicted"/>
<keyword evidence="3 5" id="KW-1133">Transmembrane helix</keyword>
<dbReference type="Gene3D" id="1.10.357.140">
    <property type="entry name" value="UbiA prenyltransferase"/>
    <property type="match status" value="1"/>
</dbReference>
<evidence type="ECO:0000256" key="2">
    <source>
        <dbReference type="ARBA" id="ARBA00022692"/>
    </source>
</evidence>
<gene>
    <name evidence="6" type="ORF">COT54_00860</name>
</gene>
<comment type="subcellular location">
    <subcellularLocation>
        <location evidence="1">Membrane</location>
        <topology evidence="1">Multi-pass membrane protein</topology>
    </subcellularLocation>
</comment>
<evidence type="ECO:0000313" key="6">
    <source>
        <dbReference type="EMBL" id="PIS18142.1"/>
    </source>
</evidence>
<feature type="transmembrane region" description="Helical" evidence="5">
    <location>
        <begin position="83"/>
        <end position="102"/>
    </location>
</feature>